<dbReference type="PROSITE" id="PS00641">
    <property type="entry name" value="COMPLEX1_75K_1"/>
    <property type="match status" value="1"/>
</dbReference>
<evidence type="ECO:0008006" key="4">
    <source>
        <dbReference type="Google" id="ProtNLM"/>
    </source>
</evidence>
<dbReference type="InterPro" id="IPR036010">
    <property type="entry name" value="2Fe-2S_ferredoxin-like_sf"/>
</dbReference>
<name>X1I4A4_9ZZZZ</name>
<dbReference type="Pfam" id="PF22117">
    <property type="entry name" value="Fer4_Nqo3"/>
    <property type="match status" value="1"/>
</dbReference>
<dbReference type="GO" id="GO:0016020">
    <property type="term" value="C:membrane"/>
    <property type="evidence" value="ECO:0007669"/>
    <property type="project" value="InterPro"/>
</dbReference>
<dbReference type="GO" id="GO:0051536">
    <property type="term" value="F:iron-sulfur cluster binding"/>
    <property type="evidence" value="ECO:0007669"/>
    <property type="project" value="InterPro"/>
</dbReference>
<dbReference type="GO" id="GO:0008137">
    <property type="term" value="F:NADH dehydrogenase (ubiquinone) activity"/>
    <property type="evidence" value="ECO:0007669"/>
    <property type="project" value="InterPro"/>
</dbReference>
<accession>X1I4A4</accession>
<dbReference type="InterPro" id="IPR000283">
    <property type="entry name" value="NADH_UbQ_OxRdtase_75kDa_su_CS"/>
</dbReference>
<protein>
    <recommendedName>
        <fullName evidence="4">2Fe-2S ferredoxin-type domain-containing protein</fullName>
    </recommendedName>
</protein>
<proteinExistence type="predicted"/>
<sequence length="206" mass="23265">IMNKNINTDEKKINIVIDGKKVQIDKGNTLMQAAQKLGIHIPALCYLEKIKPHGACRLCIVEIERKGKSKIVASCAFPAEEGLIVHTESPKVEQIRKNLVELYIALFPFNPEIKRLAKKFGLVATRYKKEYNYCILCGLCVRYCEEVKKNNAIGFVGRGINKKVVFIPESAYFKKCKDCMECMDICPTGVFPSNYGIERIPQVSDS</sequence>
<dbReference type="InterPro" id="IPR054351">
    <property type="entry name" value="NADH_UbQ_OxRdtase_ferredoxin"/>
</dbReference>
<feature type="non-terminal residue" evidence="3">
    <location>
        <position position="1"/>
    </location>
</feature>
<dbReference type="InterPro" id="IPR017900">
    <property type="entry name" value="4Fe4S_Fe_S_CS"/>
</dbReference>
<dbReference type="InterPro" id="IPR001041">
    <property type="entry name" value="2Fe-2S_ferredoxin-type"/>
</dbReference>
<evidence type="ECO:0000259" key="1">
    <source>
        <dbReference type="PROSITE" id="PS51085"/>
    </source>
</evidence>
<dbReference type="SUPFAM" id="SSF54862">
    <property type="entry name" value="4Fe-4S ferredoxins"/>
    <property type="match status" value="1"/>
</dbReference>
<dbReference type="CDD" id="cd00207">
    <property type="entry name" value="fer2"/>
    <property type="match status" value="1"/>
</dbReference>
<organism evidence="3">
    <name type="scientific">marine sediment metagenome</name>
    <dbReference type="NCBI Taxonomy" id="412755"/>
    <lineage>
        <taxon>unclassified sequences</taxon>
        <taxon>metagenomes</taxon>
        <taxon>ecological metagenomes</taxon>
    </lineage>
</organism>
<feature type="domain" description="4Fe-4S ferredoxin-type" evidence="2">
    <location>
        <begin position="166"/>
        <end position="196"/>
    </location>
</feature>
<evidence type="ECO:0000313" key="3">
    <source>
        <dbReference type="EMBL" id="GAH60924.1"/>
    </source>
</evidence>
<dbReference type="SUPFAM" id="SSF54292">
    <property type="entry name" value="2Fe-2S ferredoxin-like"/>
    <property type="match status" value="1"/>
</dbReference>
<dbReference type="GO" id="GO:0042773">
    <property type="term" value="P:ATP synthesis coupled electron transport"/>
    <property type="evidence" value="ECO:0007669"/>
    <property type="project" value="InterPro"/>
</dbReference>
<dbReference type="AlphaFoldDB" id="X1I4A4"/>
<dbReference type="Gene3D" id="3.30.70.20">
    <property type="match status" value="1"/>
</dbReference>
<evidence type="ECO:0000259" key="2">
    <source>
        <dbReference type="PROSITE" id="PS51379"/>
    </source>
</evidence>
<gene>
    <name evidence="3" type="ORF">S03H2_27344</name>
</gene>
<comment type="caution">
    <text evidence="3">The sequence shown here is derived from an EMBL/GenBank/DDBJ whole genome shotgun (WGS) entry which is preliminary data.</text>
</comment>
<dbReference type="PROSITE" id="PS00198">
    <property type="entry name" value="4FE4S_FER_1"/>
    <property type="match status" value="1"/>
</dbReference>
<dbReference type="EMBL" id="BARU01016456">
    <property type="protein sequence ID" value="GAH60924.1"/>
    <property type="molecule type" value="Genomic_DNA"/>
</dbReference>
<reference evidence="3" key="1">
    <citation type="journal article" date="2014" name="Front. Microbiol.">
        <title>High frequency of phylogenetically diverse reductive dehalogenase-homologous genes in deep subseafloor sedimentary metagenomes.</title>
        <authorList>
            <person name="Kawai M."/>
            <person name="Futagami T."/>
            <person name="Toyoda A."/>
            <person name="Takaki Y."/>
            <person name="Nishi S."/>
            <person name="Hori S."/>
            <person name="Arai W."/>
            <person name="Tsubouchi T."/>
            <person name="Morono Y."/>
            <person name="Uchiyama I."/>
            <person name="Ito T."/>
            <person name="Fujiyama A."/>
            <person name="Inagaki F."/>
            <person name="Takami H."/>
        </authorList>
    </citation>
    <scope>NUCLEOTIDE SEQUENCE</scope>
    <source>
        <strain evidence="3">Expedition CK06-06</strain>
    </source>
</reference>
<dbReference type="Gene3D" id="3.10.20.740">
    <property type="match status" value="1"/>
</dbReference>
<dbReference type="Pfam" id="PF13510">
    <property type="entry name" value="Fer2_4"/>
    <property type="match status" value="1"/>
</dbReference>
<dbReference type="InterPro" id="IPR017896">
    <property type="entry name" value="4Fe4S_Fe-S-bd"/>
</dbReference>
<dbReference type="PROSITE" id="PS51379">
    <property type="entry name" value="4FE4S_FER_2"/>
    <property type="match status" value="1"/>
</dbReference>
<dbReference type="PROSITE" id="PS51085">
    <property type="entry name" value="2FE2S_FER_2"/>
    <property type="match status" value="1"/>
</dbReference>
<feature type="domain" description="2Fe-2S ferredoxin-type" evidence="1">
    <location>
        <begin position="11"/>
        <end position="91"/>
    </location>
</feature>